<protein>
    <submittedName>
        <fullName evidence="1">Putative chitinase</fullName>
    </submittedName>
</protein>
<organism evidence="1 2">
    <name type="scientific">Chryseobacterium shigense</name>
    <dbReference type="NCBI Taxonomy" id="297244"/>
    <lineage>
        <taxon>Bacteria</taxon>
        <taxon>Pseudomonadati</taxon>
        <taxon>Bacteroidota</taxon>
        <taxon>Flavobacteriia</taxon>
        <taxon>Flavobacteriales</taxon>
        <taxon>Weeksellaceae</taxon>
        <taxon>Chryseobacterium group</taxon>
        <taxon>Chryseobacterium</taxon>
    </lineage>
</organism>
<evidence type="ECO:0000313" key="1">
    <source>
        <dbReference type="EMBL" id="MBB6370062.1"/>
    </source>
</evidence>
<gene>
    <name evidence="1" type="ORF">HNP36_001115</name>
</gene>
<dbReference type="RefSeq" id="WP_184159580.1">
    <property type="nucleotide sequence ID" value="NZ_JACHLC010000001.1"/>
</dbReference>
<name>A0A841NDE8_9FLAO</name>
<comment type="caution">
    <text evidence="1">The sequence shown here is derived from an EMBL/GenBank/DDBJ whole genome shotgun (WGS) entry which is preliminary data.</text>
</comment>
<accession>A0A841NDE8</accession>
<dbReference type="SUPFAM" id="SSF53955">
    <property type="entry name" value="Lysozyme-like"/>
    <property type="match status" value="1"/>
</dbReference>
<keyword evidence="2" id="KW-1185">Reference proteome</keyword>
<sequence>MAGGNITRIVGGTNSIETEEWIVRTNEFSAYAGKGSYFTADGGTIFGEPKDSQEASENDNSFVPIVLIDESDNELYKVSEEQNTTWTLDSPIDEDKRKTKSMVIRLKSKEKTKIKFNVKKGYVNANDSDGGIIKAFYFKADDQKSGVSTEHEVSGYDTTIELELSKEQGYHHIQFYADDNDSFFDGGVKNVYCGAVKLTGCYCKRDFTVEELKKIIIELRKLEKTGATQTLRDKNNTSRYEMGEPVLDKDSKIIKIEQTQYDELGENLFNLNLPEKINSDEANFKSFTAAINKAMTDYEINTCIRKIHFLAQCYHETQRFTLSYEERPKSTYHGGEYFRGRGLIQVTHDDWGYLPYYKYLYPTCKEKTDPIDRNSNFYKTVLIPFCKNISTKISYACDSAGWNWKFKGVPTVGENINLLADKDNVLLVSRAINGNVTSPYGLDKREEFTNFLKQIMKYNECENH</sequence>
<dbReference type="InterPro" id="IPR023346">
    <property type="entry name" value="Lysozyme-like_dom_sf"/>
</dbReference>
<reference evidence="1 2" key="1">
    <citation type="submission" date="2020-08" db="EMBL/GenBank/DDBJ databases">
        <title>Functional genomics of gut bacteria from endangered species of beetles.</title>
        <authorList>
            <person name="Carlos-Shanley C."/>
        </authorList>
    </citation>
    <scope>NUCLEOTIDE SEQUENCE [LARGE SCALE GENOMIC DNA]</scope>
    <source>
        <strain evidence="1 2">S00136</strain>
    </source>
</reference>
<proteinExistence type="predicted"/>
<evidence type="ECO:0000313" key="2">
    <source>
        <dbReference type="Proteomes" id="UP000589738"/>
    </source>
</evidence>
<dbReference type="Proteomes" id="UP000589738">
    <property type="component" value="Unassembled WGS sequence"/>
</dbReference>
<dbReference type="AlphaFoldDB" id="A0A841NDE8"/>
<dbReference type="EMBL" id="JACHLC010000001">
    <property type="protein sequence ID" value="MBB6370062.1"/>
    <property type="molecule type" value="Genomic_DNA"/>
</dbReference>
<dbReference type="Gene3D" id="1.10.530.10">
    <property type="match status" value="1"/>
</dbReference>